<evidence type="ECO:0000313" key="1">
    <source>
        <dbReference type="EMBL" id="MYE38562.1"/>
    </source>
</evidence>
<accession>A0A845DAP3</accession>
<name>A0A845DAP3_9BACT</name>
<protein>
    <submittedName>
        <fullName evidence="1">Uncharacterized protein</fullName>
    </submittedName>
</protein>
<dbReference type="AlphaFoldDB" id="A0A845DAP3"/>
<reference evidence="1 2" key="1">
    <citation type="submission" date="2019-09" db="EMBL/GenBank/DDBJ databases">
        <title>Characterisation of the sponge microbiome using genome-centric metagenomics.</title>
        <authorList>
            <person name="Engelberts J.P."/>
            <person name="Robbins S.J."/>
            <person name="De Goeij J.M."/>
            <person name="Aranda M."/>
            <person name="Bell S.C."/>
            <person name="Webster N.S."/>
        </authorList>
    </citation>
    <scope>NUCLEOTIDE SEQUENCE [LARGE SCALE GENOMIC DNA]</scope>
    <source>
        <strain evidence="1">SB0662_bin_43</strain>
    </source>
</reference>
<comment type="caution">
    <text evidence="1">The sequence shown here is derived from an EMBL/GenBank/DDBJ whole genome shotgun (WGS) entry which is preliminary data.</text>
</comment>
<sequence>MNQDLVEAVKAYATCDHEQVVELLHGKSKGTVVSILIDLLTEYFNDKNSSTLREFVVVSLSGFAPSKRKIGYNGYRQDSISGSVQYCEAKPKNIDTNRASAKLDGGGNFTDYSWDRFERDKRENPTMVIGGFIDGRLVYIFRFAFCSVDFLKRLERQLQVRFPDGDRKNEYLRSASFGLKDYQNTDGLECNVFVDGITLEKYKKYMTKGVYATLEPYV</sequence>
<evidence type="ECO:0000313" key="2">
    <source>
        <dbReference type="Proteomes" id="UP000449092"/>
    </source>
</evidence>
<proteinExistence type="predicted"/>
<organism evidence="1 2">
    <name type="scientific">Candidatus Spechtbacteria bacterium SB0662_bin_43</name>
    <dbReference type="NCBI Taxonomy" id="2604897"/>
    <lineage>
        <taxon>Bacteria</taxon>
        <taxon>Candidatus Spechtiibacteriota</taxon>
    </lineage>
</organism>
<dbReference type="EMBL" id="VXOY01000031">
    <property type="protein sequence ID" value="MYE38562.1"/>
    <property type="molecule type" value="Genomic_DNA"/>
</dbReference>
<dbReference type="Proteomes" id="UP000449092">
    <property type="component" value="Unassembled WGS sequence"/>
</dbReference>
<gene>
    <name evidence="1" type="ORF">F4X82_03545</name>
</gene>